<reference evidence="1 2" key="1">
    <citation type="submission" date="2016-10" db="EMBL/GenBank/DDBJ databases">
        <authorList>
            <person name="de Groot N.N."/>
        </authorList>
    </citation>
    <scope>NUCLEOTIDE SEQUENCE [LARGE SCALE GENOMIC DNA]</scope>
    <source>
        <strain evidence="1 2">DSM 28129</strain>
    </source>
</reference>
<dbReference type="RefSeq" id="WP_091234634.1">
    <property type="nucleotide sequence ID" value="NZ_FNBG01000028.1"/>
</dbReference>
<evidence type="ECO:0000313" key="1">
    <source>
        <dbReference type="EMBL" id="SDG16036.1"/>
    </source>
</evidence>
<evidence type="ECO:0000313" key="2">
    <source>
        <dbReference type="Proteomes" id="UP000198972"/>
    </source>
</evidence>
<dbReference type="Pfam" id="PF10764">
    <property type="entry name" value="Gin"/>
    <property type="match status" value="1"/>
</dbReference>
<protein>
    <submittedName>
        <fullName evidence="1">Inhibitor of sigma-G Gin</fullName>
    </submittedName>
</protein>
<dbReference type="EMBL" id="FNBG01000028">
    <property type="protein sequence ID" value="SDG16036.1"/>
    <property type="molecule type" value="Genomic_DNA"/>
</dbReference>
<accession>A0A1G7RZ47</accession>
<gene>
    <name evidence="1" type="ORF">SAMN04488542_1285</name>
</gene>
<dbReference type="STRING" id="670482.SAMN04488542_1285"/>
<name>A0A1G7RZ47_9BACL</name>
<sequence length="61" mass="7079">MDELAKCTCIICGEPKSEGIHIVSEFICDACEAEMVHTDVKEEKYNYFIHQMKQIWVQKNA</sequence>
<dbReference type="InterPro" id="IPR019700">
    <property type="entry name" value="Sigma-G_inhibitor_Gin"/>
</dbReference>
<proteinExistence type="predicted"/>
<dbReference type="OrthoDB" id="2886653at2"/>
<dbReference type="AlphaFoldDB" id="A0A1G7RZ47"/>
<keyword evidence="2" id="KW-1185">Reference proteome</keyword>
<organism evidence="1 2">
    <name type="scientific">Fontibacillus panacisegetis</name>
    <dbReference type="NCBI Taxonomy" id="670482"/>
    <lineage>
        <taxon>Bacteria</taxon>
        <taxon>Bacillati</taxon>
        <taxon>Bacillota</taxon>
        <taxon>Bacilli</taxon>
        <taxon>Bacillales</taxon>
        <taxon>Paenibacillaceae</taxon>
        <taxon>Fontibacillus</taxon>
    </lineage>
</organism>
<dbReference type="Proteomes" id="UP000198972">
    <property type="component" value="Unassembled WGS sequence"/>
</dbReference>